<evidence type="ECO:0000259" key="1">
    <source>
        <dbReference type="SMART" id="SM00901"/>
    </source>
</evidence>
<dbReference type="AlphaFoldDB" id="A0A5E7L181"/>
<dbReference type="EMBL" id="CABVIN010000004">
    <property type="protein sequence ID" value="VVP06966.1"/>
    <property type="molecule type" value="Genomic_DNA"/>
</dbReference>
<organism evidence="2 3">
    <name type="scientific">Pseudomonas fluorescens</name>
    <dbReference type="NCBI Taxonomy" id="294"/>
    <lineage>
        <taxon>Bacteria</taxon>
        <taxon>Pseudomonadati</taxon>
        <taxon>Pseudomonadota</taxon>
        <taxon>Gammaproteobacteria</taxon>
        <taxon>Pseudomonadales</taxon>
        <taxon>Pseudomonadaceae</taxon>
        <taxon>Pseudomonas</taxon>
    </lineage>
</organism>
<gene>
    <name evidence="2" type="ORF">PS896_03124</name>
</gene>
<protein>
    <recommendedName>
        <fullName evidence="1">FRG domain-containing protein</fullName>
    </recommendedName>
</protein>
<dbReference type="Pfam" id="PF08867">
    <property type="entry name" value="FRG"/>
    <property type="match status" value="1"/>
</dbReference>
<reference evidence="2 3" key="1">
    <citation type="submission" date="2019-09" db="EMBL/GenBank/DDBJ databases">
        <authorList>
            <person name="Chandra G."/>
            <person name="Truman W A."/>
        </authorList>
    </citation>
    <scope>NUCLEOTIDE SEQUENCE [LARGE SCALE GENOMIC DNA]</scope>
    <source>
        <strain evidence="2">PS896</strain>
    </source>
</reference>
<evidence type="ECO:0000313" key="3">
    <source>
        <dbReference type="Proteomes" id="UP000377224"/>
    </source>
</evidence>
<evidence type="ECO:0000313" key="2">
    <source>
        <dbReference type="EMBL" id="VVP06966.1"/>
    </source>
</evidence>
<dbReference type="Proteomes" id="UP000377224">
    <property type="component" value="Unassembled WGS sequence"/>
</dbReference>
<name>A0A5E7L181_PSEFL</name>
<sequence length="300" mass="33761">MTRENLIVTEYAFNTAAELWAALSPTHRFRHGIEELVFRGQADSQWPLVPTVLRPKSYTPVTSYGEEVSASEMVFFELCALDRFVKHCDAVGIPIPKDSQNFRKKYLGPDAADLYYKEPWLWPDPEILDLMAMAQHHGVPTRLLDWTTRAYTSAYFAASSAVSRFQHWQPSDRLAIWAIDRVVLGAHSQIVLHHSPGAISRHLAAQGGLFTVHPLSRERSVCFRVTSLEDLIKESEYSPFIKLTLPVFESVQLLNICSQAGFSAATIYPTADGAGRAVCDDLNKNFARSKWNVDEILIHG</sequence>
<dbReference type="SMART" id="SM00901">
    <property type="entry name" value="FRG"/>
    <property type="match status" value="1"/>
</dbReference>
<accession>A0A5E7L181</accession>
<feature type="domain" description="FRG" evidence="1">
    <location>
        <begin position="32"/>
        <end position="163"/>
    </location>
</feature>
<proteinExistence type="predicted"/>
<dbReference type="InterPro" id="IPR014966">
    <property type="entry name" value="FRG-dom"/>
</dbReference>